<evidence type="ECO:0000313" key="6">
    <source>
        <dbReference type="EMBL" id="MDX3129943.1"/>
    </source>
</evidence>
<feature type="domain" description="Luciferase-like" evidence="5">
    <location>
        <begin position="2"/>
        <end position="140"/>
    </location>
</feature>
<evidence type="ECO:0000256" key="4">
    <source>
        <dbReference type="ARBA" id="ARBA00023033"/>
    </source>
</evidence>
<dbReference type="GO" id="GO:0016705">
    <property type="term" value="F:oxidoreductase activity, acting on paired donors, with incorporation or reduction of molecular oxygen"/>
    <property type="evidence" value="ECO:0007669"/>
    <property type="project" value="InterPro"/>
</dbReference>
<dbReference type="InterPro" id="IPR011251">
    <property type="entry name" value="Luciferase-like_dom"/>
</dbReference>
<dbReference type="InterPro" id="IPR036661">
    <property type="entry name" value="Luciferase-like_sf"/>
</dbReference>
<dbReference type="RefSeq" id="WP_319690373.1">
    <property type="nucleotide sequence ID" value="NZ_JARAWN010000037.1"/>
</dbReference>
<dbReference type="SUPFAM" id="SSF51679">
    <property type="entry name" value="Bacterial luciferase-like"/>
    <property type="match status" value="1"/>
</dbReference>
<keyword evidence="1" id="KW-0285">Flavoprotein</keyword>
<gene>
    <name evidence="6" type="ORF">PV367_09095</name>
</gene>
<evidence type="ECO:0000259" key="5">
    <source>
        <dbReference type="Pfam" id="PF00296"/>
    </source>
</evidence>
<reference evidence="6" key="1">
    <citation type="journal article" date="2023" name="Microb. Genom.">
        <title>Mesoterricola silvestris gen. nov., sp. nov., Mesoterricola sediminis sp. nov., Geothrix oryzae sp. nov., Geothrix edaphica sp. nov., Geothrix rubra sp. nov., and Geothrix limicola sp. nov., six novel members of Acidobacteriota isolated from soils.</title>
        <authorList>
            <person name="Weisberg A.J."/>
            <person name="Pearce E."/>
            <person name="Kramer C.G."/>
            <person name="Chang J.H."/>
            <person name="Clarke C.R."/>
        </authorList>
    </citation>
    <scope>NUCLEOTIDE SEQUENCE</scope>
    <source>
        <strain evidence="6">ND06-05F</strain>
    </source>
</reference>
<protein>
    <submittedName>
        <fullName evidence="6">LLM class flavin-dependent oxidoreductase</fullName>
    </submittedName>
</protein>
<dbReference type="PANTHER" id="PTHR42847">
    <property type="entry name" value="ALKANESULFONATE MONOOXYGENASE"/>
    <property type="match status" value="1"/>
</dbReference>
<keyword evidence="4" id="KW-0503">Monooxygenase</keyword>
<evidence type="ECO:0000313" key="7">
    <source>
        <dbReference type="Proteomes" id="UP001273589"/>
    </source>
</evidence>
<dbReference type="Proteomes" id="UP001273589">
    <property type="component" value="Unassembled WGS sequence"/>
</dbReference>
<evidence type="ECO:0000256" key="1">
    <source>
        <dbReference type="ARBA" id="ARBA00022630"/>
    </source>
</evidence>
<dbReference type="EMBL" id="JARAWN010000037">
    <property type="protein sequence ID" value="MDX3129943.1"/>
    <property type="molecule type" value="Genomic_DNA"/>
</dbReference>
<organism evidence="6 7">
    <name type="scientific">Streptomyces europaeiscabiei</name>
    <dbReference type="NCBI Taxonomy" id="146819"/>
    <lineage>
        <taxon>Bacteria</taxon>
        <taxon>Bacillati</taxon>
        <taxon>Actinomycetota</taxon>
        <taxon>Actinomycetes</taxon>
        <taxon>Kitasatosporales</taxon>
        <taxon>Streptomycetaceae</taxon>
        <taxon>Streptomyces</taxon>
    </lineage>
</organism>
<evidence type="ECO:0000256" key="2">
    <source>
        <dbReference type="ARBA" id="ARBA00022643"/>
    </source>
</evidence>
<keyword evidence="2" id="KW-0288">FMN</keyword>
<dbReference type="PANTHER" id="PTHR42847:SF4">
    <property type="entry name" value="ALKANESULFONATE MONOOXYGENASE-RELATED"/>
    <property type="match status" value="1"/>
</dbReference>
<proteinExistence type="predicted"/>
<dbReference type="Pfam" id="PF00296">
    <property type="entry name" value="Bac_luciferase"/>
    <property type="match status" value="1"/>
</dbReference>
<accession>A0AAJ2UK77</accession>
<feature type="non-terminal residue" evidence="6">
    <location>
        <position position="1"/>
    </location>
</feature>
<comment type="caution">
    <text evidence="6">The sequence shown here is derived from an EMBL/GenBank/DDBJ whole genome shotgun (WGS) entry which is preliminary data.</text>
</comment>
<name>A0AAJ2UK77_9ACTN</name>
<evidence type="ECO:0000256" key="3">
    <source>
        <dbReference type="ARBA" id="ARBA00023002"/>
    </source>
</evidence>
<dbReference type="InterPro" id="IPR050172">
    <property type="entry name" value="SsuD_RutA_monooxygenase"/>
</dbReference>
<sequence>QGDIFGLWGEPLKETAEQIAAVNAVADAAGRPHPRIWVSFRPIIAPTEELAWEKAHRTLGVLKAESASSDVFRHYRTSGRPANVGSQRLLDIAERGEVHDRCLWTAPAVATNAAGASTALVGTPETVAQALLDYVDIGCDLLSVRGYDPLNDAIDYARHVLPLVRQELAHRAAGAQAA</sequence>
<dbReference type="AlphaFoldDB" id="A0AAJ2UK77"/>
<keyword evidence="3" id="KW-0560">Oxidoreductase</keyword>
<dbReference type="GO" id="GO:0004497">
    <property type="term" value="F:monooxygenase activity"/>
    <property type="evidence" value="ECO:0007669"/>
    <property type="project" value="UniProtKB-KW"/>
</dbReference>
<dbReference type="Gene3D" id="3.20.20.30">
    <property type="entry name" value="Luciferase-like domain"/>
    <property type="match status" value="1"/>
</dbReference>